<dbReference type="RefSeq" id="WP_267677980.1">
    <property type="nucleotide sequence ID" value="NZ_CP113088.1"/>
</dbReference>
<accession>A0A9E8MYU1</accession>
<sequence length="220" mass="25403">MKYHIIINKVKTVEAFDDAWSIEDYIELLSRFGFQDGANANPNELKDLLFMAISDFEPNEAAVIVLDYKLAEQLNENQIEQLSHEMLLDKISEEYPDITLHHELFNINQLLHNAYNGTFPNAKATVIEFEISPNKEVSKEIILKILDKTLAPSNVIKRLFSNQLAGKEAFEEAEAILWELKPTGETSYVLKTSEYWMSRDEFKDAEFDATVTEFEEEDED</sequence>
<gene>
    <name evidence="1" type="ORF">N7U66_07700</name>
</gene>
<organism evidence="1 2">
    <name type="scientific">Lacinutrix neustonica</name>
    <dbReference type="NCBI Taxonomy" id="2980107"/>
    <lineage>
        <taxon>Bacteria</taxon>
        <taxon>Pseudomonadati</taxon>
        <taxon>Bacteroidota</taxon>
        <taxon>Flavobacteriia</taxon>
        <taxon>Flavobacteriales</taxon>
        <taxon>Flavobacteriaceae</taxon>
        <taxon>Lacinutrix</taxon>
    </lineage>
</organism>
<protein>
    <submittedName>
        <fullName evidence="1">Uncharacterized protein</fullName>
    </submittedName>
</protein>
<dbReference type="EMBL" id="CP113088">
    <property type="protein sequence ID" value="WAC03399.1"/>
    <property type="molecule type" value="Genomic_DNA"/>
</dbReference>
<name>A0A9E8MYU1_9FLAO</name>
<keyword evidence="2" id="KW-1185">Reference proteome</keyword>
<dbReference type="Proteomes" id="UP001164705">
    <property type="component" value="Chromosome"/>
</dbReference>
<reference evidence="1" key="1">
    <citation type="submission" date="2022-11" db="EMBL/GenBank/DDBJ databases">
        <title>Lacinutrix neustonica HL-RS19T sp. nov., isolated from the surface microlayer sample of brackish Lake Shihwa.</title>
        <authorList>
            <person name="Choi J.Y."/>
            <person name="Hwang C.Y."/>
        </authorList>
    </citation>
    <scope>NUCLEOTIDE SEQUENCE</scope>
    <source>
        <strain evidence="1">HL-RS19</strain>
    </source>
</reference>
<evidence type="ECO:0000313" key="1">
    <source>
        <dbReference type="EMBL" id="WAC03399.1"/>
    </source>
</evidence>
<dbReference type="KEGG" id="lnu:N7U66_07700"/>
<evidence type="ECO:0000313" key="2">
    <source>
        <dbReference type="Proteomes" id="UP001164705"/>
    </source>
</evidence>
<dbReference type="AlphaFoldDB" id="A0A9E8MYU1"/>
<proteinExistence type="predicted"/>